<gene>
    <name evidence="1" type="ORF">PENSUB_2587</name>
</gene>
<evidence type="ECO:0000313" key="2">
    <source>
        <dbReference type="Proteomes" id="UP000186955"/>
    </source>
</evidence>
<keyword evidence="2" id="KW-1185">Reference proteome</keyword>
<evidence type="ECO:0000313" key="1">
    <source>
        <dbReference type="EMBL" id="OKP11917.1"/>
    </source>
</evidence>
<proteinExistence type="predicted"/>
<dbReference type="Gene3D" id="3.30.200.20">
    <property type="entry name" value="Phosphorylase Kinase, domain 1"/>
    <property type="match status" value="1"/>
</dbReference>
<name>A0A1Q5UHF5_9EURO</name>
<dbReference type="InterPro" id="IPR011009">
    <property type="entry name" value="Kinase-like_dom_sf"/>
</dbReference>
<dbReference type="SUPFAM" id="SSF56112">
    <property type="entry name" value="Protein kinase-like (PK-like)"/>
    <property type="match status" value="1"/>
</dbReference>
<reference evidence="1 2" key="1">
    <citation type="submission" date="2016-10" db="EMBL/GenBank/DDBJ databases">
        <title>Genome sequence of the ascomycete fungus Penicillium subrubescens.</title>
        <authorList>
            <person name="De Vries R.P."/>
            <person name="Peng M."/>
            <person name="Dilokpimol A."/>
            <person name="Hilden K."/>
            <person name="Makela M.R."/>
            <person name="Grigoriev I."/>
            <person name="Riley R."/>
            <person name="Granchi Z."/>
        </authorList>
    </citation>
    <scope>NUCLEOTIDE SEQUENCE [LARGE SCALE GENOMIC DNA]</scope>
    <source>
        <strain evidence="1 2">CBS 132785</strain>
    </source>
</reference>
<sequence>MAGDSLEQDQVRDEVEQQLAQTSFQCSSLNRLSGGTANFVYRGTPLNGNPESIIIKHTKNYLSSNASFMLDAERCHFEGAILKALDGLESYESSEKITVKTPCLFHFDKDTNTQILEDLPGSVDLKHFLISDVSRDMSKTSAQSLGHGLGSWLRAFHTWASKPEQAETREILSKNQALKNLKFYINYTWLLDTIDNFPAILEDSREVLEKVRDFAAEELEGTELDDEYNVIHGDFWTGK</sequence>
<accession>A0A1Q5UHF5</accession>
<comment type="caution">
    <text evidence="1">The sequence shown here is derived from an EMBL/GenBank/DDBJ whole genome shotgun (WGS) entry which is preliminary data.</text>
</comment>
<evidence type="ECO:0008006" key="3">
    <source>
        <dbReference type="Google" id="ProtNLM"/>
    </source>
</evidence>
<dbReference type="AlphaFoldDB" id="A0A1Q5UHF5"/>
<organism evidence="1 2">
    <name type="scientific">Penicillium subrubescens</name>
    <dbReference type="NCBI Taxonomy" id="1316194"/>
    <lineage>
        <taxon>Eukaryota</taxon>
        <taxon>Fungi</taxon>
        <taxon>Dikarya</taxon>
        <taxon>Ascomycota</taxon>
        <taxon>Pezizomycotina</taxon>
        <taxon>Eurotiomycetes</taxon>
        <taxon>Eurotiomycetidae</taxon>
        <taxon>Eurotiales</taxon>
        <taxon>Aspergillaceae</taxon>
        <taxon>Penicillium</taxon>
    </lineage>
</organism>
<dbReference type="EMBL" id="MNBE01000259">
    <property type="protein sequence ID" value="OKP11917.1"/>
    <property type="molecule type" value="Genomic_DNA"/>
</dbReference>
<dbReference type="Proteomes" id="UP000186955">
    <property type="component" value="Unassembled WGS sequence"/>
</dbReference>
<dbReference type="STRING" id="1316194.A0A1Q5UHF5"/>
<protein>
    <recommendedName>
        <fullName evidence="3">Aminoglycoside phosphotransferase domain-containing protein</fullName>
    </recommendedName>
</protein>